<protein>
    <submittedName>
        <fullName evidence="1">Uncharacterized protein</fullName>
    </submittedName>
</protein>
<evidence type="ECO:0000313" key="1">
    <source>
        <dbReference type="EMBL" id="CAF4401032.1"/>
    </source>
</evidence>
<gene>
    <name evidence="1" type="ORF">KXQ929_LOCUS51024</name>
</gene>
<comment type="caution">
    <text evidence="1">The sequence shown here is derived from an EMBL/GenBank/DDBJ whole genome shotgun (WGS) entry which is preliminary data.</text>
</comment>
<dbReference type="AlphaFoldDB" id="A0A820PEJ9"/>
<evidence type="ECO:0000313" key="2">
    <source>
        <dbReference type="Proteomes" id="UP000663868"/>
    </source>
</evidence>
<dbReference type="EMBL" id="CAJOBB010024476">
    <property type="protein sequence ID" value="CAF4401032.1"/>
    <property type="molecule type" value="Genomic_DNA"/>
</dbReference>
<name>A0A820PEJ9_9BILA</name>
<sequence length="115" mass="13943">MNEYRDSFNDIKTRLDFEREDRRLVETQLASKLTDLQSSLNSTRSTQTEIVKTMENMRRESVNQIEQTQIKLRQEMNDINNQTIQRTTDKLDRLRDDFEYRTKENEKVFIIIVCF</sequence>
<reference evidence="1" key="1">
    <citation type="submission" date="2021-02" db="EMBL/GenBank/DDBJ databases">
        <authorList>
            <person name="Nowell W R."/>
        </authorList>
    </citation>
    <scope>NUCLEOTIDE SEQUENCE</scope>
</reference>
<proteinExistence type="predicted"/>
<organism evidence="1 2">
    <name type="scientific">Adineta steineri</name>
    <dbReference type="NCBI Taxonomy" id="433720"/>
    <lineage>
        <taxon>Eukaryota</taxon>
        <taxon>Metazoa</taxon>
        <taxon>Spiralia</taxon>
        <taxon>Gnathifera</taxon>
        <taxon>Rotifera</taxon>
        <taxon>Eurotatoria</taxon>
        <taxon>Bdelloidea</taxon>
        <taxon>Adinetida</taxon>
        <taxon>Adinetidae</taxon>
        <taxon>Adineta</taxon>
    </lineage>
</organism>
<dbReference type="Proteomes" id="UP000663868">
    <property type="component" value="Unassembled WGS sequence"/>
</dbReference>
<accession>A0A820PEJ9</accession>